<dbReference type="Pfam" id="PF00034">
    <property type="entry name" value="Cytochrom_C"/>
    <property type="match status" value="1"/>
</dbReference>
<protein>
    <submittedName>
        <fullName evidence="6">C-type cytochrome</fullName>
    </submittedName>
</protein>
<feature type="domain" description="Cytochrome c" evidence="5">
    <location>
        <begin position="61"/>
        <end position="147"/>
    </location>
</feature>
<dbReference type="PANTHER" id="PTHR33751:SF1">
    <property type="entry name" value="CBB3-TYPE CYTOCHROME C OXIDASE SUBUNIT FIXP"/>
    <property type="match status" value="1"/>
</dbReference>
<keyword evidence="1 4" id="KW-0349">Heme</keyword>
<evidence type="ECO:0000313" key="7">
    <source>
        <dbReference type="Proteomes" id="UP001595443"/>
    </source>
</evidence>
<evidence type="ECO:0000256" key="2">
    <source>
        <dbReference type="ARBA" id="ARBA00022723"/>
    </source>
</evidence>
<dbReference type="RefSeq" id="WP_377832761.1">
    <property type="nucleotide sequence ID" value="NZ_JBHRSK010000004.1"/>
</dbReference>
<gene>
    <name evidence="6" type="ORF">ACFOES_08275</name>
</gene>
<dbReference type="PANTHER" id="PTHR33751">
    <property type="entry name" value="CBB3-TYPE CYTOCHROME C OXIDASE SUBUNIT FIXP"/>
    <property type="match status" value="1"/>
</dbReference>
<evidence type="ECO:0000256" key="4">
    <source>
        <dbReference type="PROSITE-ProRule" id="PRU00433"/>
    </source>
</evidence>
<evidence type="ECO:0000256" key="3">
    <source>
        <dbReference type="ARBA" id="ARBA00023004"/>
    </source>
</evidence>
<keyword evidence="3 4" id="KW-0408">Iron</keyword>
<organism evidence="6 7">
    <name type="scientific">Acidimangrovimonas pyrenivorans</name>
    <dbReference type="NCBI Taxonomy" id="2030798"/>
    <lineage>
        <taxon>Bacteria</taxon>
        <taxon>Pseudomonadati</taxon>
        <taxon>Pseudomonadota</taxon>
        <taxon>Alphaproteobacteria</taxon>
        <taxon>Rhodobacterales</taxon>
        <taxon>Paracoccaceae</taxon>
        <taxon>Acidimangrovimonas</taxon>
    </lineage>
</organism>
<dbReference type="InterPro" id="IPR009056">
    <property type="entry name" value="Cyt_c-like_dom"/>
</dbReference>
<accession>A0ABV7AFE0</accession>
<keyword evidence="2 4" id="KW-0479">Metal-binding</keyword>
<dbReference type="InterPro" id="IPR050597">
    <property type="entry name" value="Cytochrome_c_Oxidase_Subunit"/>
</dbReference>
<comment type="caution">
    <text evidence="6">The sequence shown here is derived from an EMBL/GenBank/DDBJ whole genome shotgun (WGS) entry which is preliminary data.</text>
</comment>
<evidence type="ECO:0000259" key="5">
    <source>
        <dbReference type="PROSITE" id="PS51007"/>
    </source>
</evidence>
<reference evidence="7" key="1">
    <citation type="journal article" date="2019" name="Int. J. Syst. Evol. Microbiol.">
        <title>The Global Catalogue of Microorganisms (GCM) 10K type strain sequencing project: providing services to taxonomists for standard genome sequencing and annotation.</title>
        <authorList>
            <consortium name="The Broad Institute Genomics Platform"/>
            <consortium name="The Broad Institute Genome Sequencing Center for Infectious Disease"/>
            <person name="Wu L."/>
            <person name="Ma J."/>
        </authorList>
    </citation>
    <scope>NUCLEOTIDE SEQUENCE [LARGE SCALE GENOMIC DNA]</scope>
    <source>
        <strain evidence="7">KCTC 62192</strain>
    </source>
</reference>
<keyword evidence="7" id="KW-1185">Reference proteome</keyword>
<dbReference type="SUPFAM" id="SSF46626">
    <property type="entry name" value="Cytochrome c"/>
    <property type="match status" value="1"/>
</dbReference>
<dbReference type="PROSITE" id="PS51007">
    <property type="entry name" value="CYTC"/>
    <property type="match status" value="1"/>
</dbReference>
<dbReference type="InterPro" id="IPR036909">
    <property type="entry name" value="Cyt_c-like_dom_sf"/>
</dbReference>
<dbReference type="Gene3D" id="1.10.760.10">
    <property type="entry name" value="Cytochrome c-like domain"/>
    <property type="match status" value="1"/>
</dbReference>
<sequence>MSKLLPYVIGGLALAGVAVVVTKVLTPTPAASGHNMAMPDLSQIAQGAPIVKVKLPAELSPLAQMGKVAFDAKCSTCHGENAAGRNGKAPPLVHPYYRPGHHADAAFLIAAQAGVRAHHWPFGNMPPVKGVTQADVKAIVAYVRTLQEANGIF</sequence>
<name>A0ABV7AFE0_9RHOB</name>
<dbReference type="EMBL" id="JBHRSK010000004">
    <property type="protein sequence ID" value="MFC2968086.1"/>
    <property type="molecule type" value="Genomic_DNA"/>
</dbReference>
<evidence type="ECO:0000313" key="6">
    <source>
        <dbReference type="EMBL" id="MFC2968086.1"/>
    </source>
</evidence>
<evidence type="ECO:0000256" key="1">
    <source>
        <dbReference type="ARBA" id="ARBA00022617"/>
    </source>
</evidence>
<dbReference type="Proteomes" id="UP001595443">
    <property type="component" value="Unassembled WGS sequence"/>
</dbReference>
<proteinExistence type="predicted"/>